<keyword evidence="2" id="KW-1185">Reference proteome</keyword>
<sequence length="596" mass="67919">MPFQMQNLWTLGILAQLEANYIQIFPTCSLVTTSVSHSDHLALILYLESCIDVSLRNFHRIKRFEPHWTKDEDCVGIFEKLWLPDPRPSVDSIRSNIGTILEHLLECNKKKFGDIPTCIQKARHLLDELRIGTDWYPKDEAKLELELNKILALEKTTGKQDLEQTGTPLISIQRLHEETPKELLKMKIFTVLIGLYLFYRKEVDTLIQPFTPAKVLTALKHIKGQKSPEPNGLQACFLQTYWHIVVIINRLRKCMTSIIHNSQSAFVENRLITDNFVISFEAFHSIQNGKINNSNHFALKLHLSIAFDRVQLNYLEAIMIATHACTSSSGLQFTNSCPSITHLFFANDNVTFRKATPQNAEAIKKVLEDYTALSGQEEISVLLTGPKAIFLWCSLLEGRNLLSLGLRHHINNGLSTNISYDKWIPTLKKLIPSPYHLSRGPEKMVSDLIDYNQCCWREDMKSGYKIGMEFINNNTSGQGTSSAEAKGKTWNLIHNLQHSMEELAFFGTIGWLIWYAKNKHKIGIGITIRIHTGILLLAKSISRKNSCSVEFDKLLVIIECYISGLNYNERLLIESNSLLAINSFNNLFIEIFELGA</sequence>
<dbReference type="Proteomes" id="UP001060085">
    <property type="component" value="Linkage Group LG05"/>
</dbReference>
<proteinExistence type="predicted"/>
<comment type="caution">
    <text evidence="1">The sequence shown here is derived from an EMBL/GenBank/DDBJ whole genome shotgun (WGS) entry which is preliminary data.</text>
</comment>
<accession>A0ACC0AMB3</accession>
<dbReference type="EMBL" id="CM044705">
    <property type="protein sequence ID" value="KAI5662020.1"/>
    <property type="molecule type" value="Genomic_DNA"/>
</dbReference>
<name>A0ACC0AMB3_CATRO</name>
<evidence type="ECO:0000313" key="2">
    <source>
        <dbReference type="Proteomes" id="UP001060085"/>
    </source>
</evidence>
<reference evidence="2" key="1">
    <citation type="journal article" date="2023" name="Nat. Plants">
        <title>Single-cell RNA sequencing provides a high-resolution roadmap for understanding the multicellular compartmentation of specialized metabolism.</title>
        <authorList>
            <person name="Sun S."/>
            <person name="Shen X."/>
            <person name="Li Y."/>
            <person name="Li Y."/>
            <person name="Wang S."/>
            <person name="Li R."/>
            <person name="Zhang H."/>
            <person name="Shen G."/>
            <person name="Guo B."/>
            <person name="Wei J."/>
            <person name="Xu J."/>
            <person name="St-Pierre B."/>
            <person name="Chen S."/>
            <person name="Sun C."/>
        </authorList>
    </citation>
    <scope>NUCLEOTIDE SEQUENCE [LARGE SCALE GENOMIC DNA]</scope>
</reference>
<organism evidence="1 2">
    <name type="scientific">Catharanthus roseus</name>
    <name type="common">Madagascar periwinkle</name>
    <name type="synonym">Vinca rosea</name>
    <dbReference type="NCBI Taxonomy" id="4058"/>
    <lineage>
        <taxon>Eukaryota</taxon>
        <taxon>Viridiplantae</taxon>
        <taxon>Streptophyta</taxon>
        <taxon>Embryophyta</taxon>
        <taxon>Tracheophyta</taxon>
        <taxon>Spermatophyta</taxon>
        <taxon>Magnoliopsida</taxon>
        <taxon>eudicotyledons</taxon>
        <taxon>Gunneridae</taxon>
        <taxon>Pentapetalae</taxon>
        <taxon>asterids</taxon>
        <taxon>lamiids</taxon>
        <taxon>Gentianales</taxon>
        <taxon>Apocynaceae</taxon>
        <taxon>Rauvolfioideae</taxon>
        <taxon>Vinceae</taxon>
        <taxon>Catharanthinae</taxon>
        <taxon>Catharanthus</taxon>
    </lineage>
</organism>
<evidence type="ECO:0000313" key="1">
    <source>
        <dbReference type="EMBL" id="KAI5662020.1"/>
    </source>
</evidence>
<gene>
    <name evidence="1" type="ORF">M9H77_21343</name>
</gene>
<protein>
    <submittedName>
        <fullName evidence="1">Uncharacterized protein</fullName>
    </submittedName>
</protein>